<keyword evidence="6 8" id="KW-0472">Membrane</keyword>
<sequence length="623" mass="67248">MWEVVRSLVRPQPAMAEGPVEVSPSVAVRDVFRRFWPDARPFRGWLALSLVLVAVAPLLDAAGIWLFKILIDDVLTPRDFSLFPVIALAFVGFTVASAVVGFADTYLTVWTGENFLHRVRTRVFAHLQTVSVAFFDRRRLGDTLSRLTGDIAAIEALVLSGIAQTASSLLKIVVFAGVLFYLNWQLALVSLIGIPAFWLASRIFSRRIKTASQEVRRRTGSITTVAEESLANATLIQAYGRQQTEIDRFTKQSLASVAAQLAVTRIGAMFGPFVDLLELAGVLAILGVGIWELSADRITLGGLLVFLVYLSQLYNPAQSLGQLVNAVYGAAAGAERIADLLDQRPAVAAPEHPVPLERPKGLLVVDRVGFRYPGTTTDVLADVSFTALPGQTTALVGASGAGKSTLTKLLLRFFDPTSGRISLDGHDLRDLDPIRLRTHIAIVLQETLLLDGTIAENIRAGRPDATGDELVAAASAADAHDFITALPEGYDTRVGQRGRLLSGGQRQRVAIARAMIRDAPILILDEPTTSLDAEASQRVLTPLRRLMTGRTTVVISHNLLTVTEADQIVYLDHGRVAETGTHAELLTNGRGYAHLYQLHRSPAAARPPGPGPLFSAHPGGVST</sequence>
<feature type="domain" description="ABC transmembrane type-1" evidence="10">
    <location>
        <begin position="47"/>
        <end position="329"/>
    </location>
</feature>
<dbReference type="SUPFAM" id="SSF52540">
    <property type="entry name" value="P-loop containing nucleoside triphosphate hydrolases"/>
    <property type="match status" value="1"/>
</dbReference>
<keyword evidence="2 8" id="KW-0812">Transmembrane</keyword>
<dbReference type="PROSITE" id="PS50893">
    <property type="entry name" value="ABC_TRANSPORTER_2"/>
    <property type="match status" value="1"/>
</dbReference>
<keyword evidence="3" id="KW-0547">Nucleotide-binding</keyword>
<feature type="transmembrane region" description="Helical" evidence="8">
    <location>
        <begin position="45"/>
        <end position="70"/>
    </location>
</feature>
<keyword evidence="12" id="KW-1185">Reference proteome</keyword>
<evidence type="ECO:0000256" key="5">
    <source>
        <dbReference type="ARBA" id="ARBA00022989"/>
    </source>
</evidence>
<evidence type="ECO:0000259" key="9">
    <source>
        <dbReference type="PROSITE" id="PS50893"/>
    </source>
</evidence>
<feature type="transmembrane region" description="Helical" evidence="8">
    <location>
        <begin position="82"/>
        <end position="103"/>
    </location>
</feature>
<dbReference type="PROSITE" id="PS00211">
    <property type="entry name" value="ABC_TRANSPORTER_1"/>
    <property type="match status" value="1"/>
</dbReference>
<feature type="transmembrane region" description="Helical" evidence="8">
    <location>
        <begin position="172"/>
        <end position="199"/>
    </location>
</feature>
<dbReference type="Proteomes" id="UP000820669">
    <property type="component" value="Unassembled WGS sequence"/>
</dbReference>
<keyword evidence="4 11" id="KW-0067">ATP-binding</keyword>
<comment type="subcellular location">
    <subcellularLocation>
        <location evidence="1">Cell membrane</location>
        <topology evidence="1">Multi-pass membrane protein</topology>
    </subcellularLocation>
</comment>
<evidence type="ECO:0000313" key="11">
    <source>
        <dbReference type="EMBL" id="NMI00239.1"/>
    </source>
</evidence>
<dbReference type="InterPro" id="IPR011527">
    <property type="entry name" value="ABC1_TM_dom"/>
</dbReference>
<dbReference type="InterPro" id="IPR003593">
    <property type="entry name" value="AAA+_ATPase"/>
</dbReference>
<gene>
    <name evidence="11" type="ORF">HF526_23435</name>
</gene>
<dbReference type="Pfam" id="PF00005">
    <property type="entry name" value="ABC_tran"/>
    <property type="match status" value="1"/>
</dbReference>
<proteinExistence type="predicted"/>
<dbReference type="PROSITE" id="PS50929">
    <property type="entry name" value="ABC_TM1F"/>
    <property type="match status" value="1"/>
</dbReference>
<reference evidence="11 12" key="1">
    <citation type="submission" date="2020-04" db="EMBL/GenBank/DDBJ databases">
        <authorList>
            <person name="Klaysubun C."/>
            <person name="Duangmal K."/>
            <person name="Lipun K."/>
        </authorList>
    </citation>
    <scope>NUCLEOTIDE SEQUENCE [LARGE SCALE GENOMIC DNA]</scope>
    <source>
        <strain evidence="11 12">K10HN5</strain>
    </source>
</reference>
<evidence type="ECO:0000256" key="1">
    <source>
        <dbReference type="ARBA" id="ARBA00004651"/>
    </source>
</evidence>
<dbReference type="PANTHER" id="PTHR43394">
    <property type="entry name" value="ATP-DEPENDENT PERMEASE MDL1, MITOCHONDRIAL"/>
    <property type="match status" value="1"/>
</dbReference>
<evidence type="ECO:0000259" key="10">
    <source>
        <dbReference type="PROSITE" id="PS50929"/>
    </source>
</evidence>
<evidence type="ECO:0000256" key="6">
    <source>
        <dbReference type="ARBA" id="ARBA00023136"/>
    </source>
</evidence>
<evidence type="ECO:0000256" key="4">
    <source>
        <dbReference type="ARBA" id="ARBA00022840"/>
    </source>
</evidence>
<organism evidence="11 12">
    <name type="scientific">Pseudonocardia acidicola</name>
    <dbReference type="NCBI Taxonomy" id="2724939"/>
    <lineage>
        <taxon>Bacteria</taxon>
        <taxon>Bacillati</taxon>
        <taxon>Actinomycetota</taxon>
        <taxon>Actinomycetes</taxon>
        <taxon>Pseudonocardiales</taxon>
        <taxon>Pseudonocardiaceae</taxon>
        <taxon>Pseudonocardia</taxon>
    </lineage>
</organism>
<feature type="domain" description="ABC transporter" evidence="9">
    <location>
        <begin position="363"/>
        <end position="598"/>
    </location>
</feature>
<evidence type="ECO:0000256" key="8">
    <source>
        <dbReference type="SAM" id="Phobius"/>
    </source>
</evidence>
<dbReference type="CDD" id="cd18564">
    <property type="entry name" value="ABC_6TM_exporter_like"/>
    <property type="match status" value="1"/>
</dbReference>
<dbReference type="Gene3D" id="1.20.1560.10">
    <property type="entry name" value="ABC transporter type 1, transmembrane domain"/>
    <property type="match status" value="1"/>
</dbReference>
<dbReference type="InterPro" id="IPR003439">
    <property type="entry name" value="ABC_transporter-like_ATP-bd"/>
</dbReference>
<dbReference type="InterPro" id="IPR027417">
    <property type="entry name" value="P-loop_NTPase"/>
</dbReference>
<dbReference type="Gene3D" id="3.40.50.300">
    <property type="entry name" value="P-loop containing nucleotide triphosphate hydrolases"/>
    <property type="match status" value="1"/>
</dbReference>
<evidence type="ECO:0000256" key="3">
    <source>
        <dbReference type="ARBA" id="ARBA00022741"/>
    </source>
</evidence>
<evidence type="ECO:0000313" key="12">
    <source>
        <dbReference type="Proteomes" id="UP000820669"/>
    </source>
</evidence>
<comment type="caution">
    <text evidence="11">The sequence shown here is derived from an EMBL/GenBank/DDBJ whole genome shotgun (WGS) entry which is preliminary data.</text>
</comment>
<evidence type="ECO:0000256" key="7">
    <source>
        <dbReference type="SAM" id="MobiDB-lite"/>
    </source>
</evidence>
<dbReference type="InterPro" id="IPR036640">
    <property type="entry name" value="ABC1_TM_sf"/>
</dbReference>
<dbReference type="InterPro" id="IPR039421">
    <property type="entry name" value="Type_1_exporter"/>
</dbReference>
<dbReference type="Pfam" id="PF00664">
    <property type="entry name" value="ABC_membrane"/>
    <property type="match status" value="1"/>
</dbReference>
<protein>
    <submittedName>
        <fullName evidence="11">ABC transporter ATP-binding protein</fullName>
    </submittedName>
</protein>
<keyword evidence="5 8" id="KW-1133">Transmembrane helix</keyword>
<dbReference type="SUPFAM" id="SSF90123">
    <property type="entry name" value="ABC transporter transmembrane region"/>
    <property type="match status" value="1"/>
</dbReference>
<dbReference type="InterPro" id="IPR017871">
    <property type="entry name" value="ABC_transporter-like_CS"/>
</dbReference>
<feature type="transmembrane region" description="Helical" evidence="8">
    <location>
        <begin position="273"/>
        <end position="291"/>
    </location>
</feature>
<dbReference type="SMART" id="SM00382">
    <property type="entry name" value="AAA"/>
    <property type="match status" value="1"/>
</dbReference>
<dbReference type="EMBL" id="JAAXLA010000052">
    <property type="protein sequence ID" value="NMI00239.1"/>
    <property type="molecule type" value="Genomic_DNA"/>
</dbReference>
<evidence type="ECO:0000256" key="2">
    <source>
        <dbReference type="ARBA" id="ARBA00022692"/>
    </source>
</evidence>
<dbReference type="GO" id="GO:0005524">
    <property type="term" value="F:ATP binding"/>
    <property type="evidence" value="ECO:0007669"/>
    <property type="project" value="UniProtKB-KW"/>
</dbReference>
<accession>A0ABX1SFB4</accession>
<name>A0ABX1SFB4_9PSEU</name>
<feature type="region of interest" description="Disordered" evidence="7">
    <location>
        <begin position="602"/>
        <end position="623"/>
    </location>
</feature>
<dbReference type="PANTHER" id="PTHR43394:SF1">
    <property type="entry name" value="ATP-BINDING CASSETTE SUB-FAMILY B MEMBER 10, MITOCHONDRIAL"/>
    <property type="match status" value="1"/>
</dbReference>